<dbReference type="GO" id="GO:0006493">
    <property type="term" value="P:protein O-linked glycosylation"/>
    <property type="evidence" value="ECO:0007669"/>
    <property type="project" value="TreeGrafter"/>
</dbReference>
<evidence type="ECO:0000256" key="9">
    <source>
        <dbReference type="ARBA" id="ARBA00023180"/>
    </source>
</evidence>
<dbReference type="STRING" id="1561998.A0A1I7T396"/>
<keyword evidence="7" id="KW-0472">Membrane</keyword>
<dbReference type="AlphaFoldDB" id="A0A1I7T396"/>
<dbReference type="PANTHER" id="PTHR11675:SF116">
    <property type="entry name" value="N-ACETYLGALACTOSAMINYLTRANSFERASE 8-RELATED"/>
    <property type="match status" value="1"/>
</dbReference>
<dbReference type="Gene3D" id="3.90.550.10">
    <property type="entry name" value="Spore Coat Polysaccharide Biosynthesis Protein SpsA, Chain A"/>
    <property type="match status" value="1"/>
</dbReference>
<organism evidence="12 13">
    <name type="scientific">Caenorhabditis tropicalis</name>
    <dbReference type="NCBI Taxonomy" id="1561998"/>
    <lineage>
        <taxon>Eukaryota</taxon>
        <taxon>Metazoa</taxon>
        <taxon>Ecdysozoa</taxon>
        <taxon>Nematoda</taxon>
        <taxon>Chromadorea</taxon>
        <taxon>Rhabditida</taxon>
        <taxon>Rhabditina</taxon>
        <taxon>Rhabditomorpha</taxon>
        <taxon>Rhabditoidea</taxon>
        <taxon>Rhabditidae</taxon>
        <taxon>Peloderinae</taxon>
        <taxon>Caenorhabditis</taxon>
    </lineage>
</organism>
<dbReference type="CDD" id="cd02510">
    <property type="entry name" value="pp-GalNAc-T"/>
    <property type="match status" value="1"/>
</dbReference>
<evidence type="ECO:0000313" key="12">
    <source>
        <dbReference type="Proteomes" id="UP000095282"/>
    </source>
</evidence>
<evidence type="ECO:0000256" key="10">
    <source>
        <dbReference type="ARBA" id="ARBA00037847"/>
    </source>
</evidence>
<dbReference type="eggNOG" id="KOG3736">
    <property type="taxonomic scope" value="Eukaryota"/>
</dbReference>
<evidence type="ECO:0000256" key="6">
    <source>
        <dbReference type="ARBA" id="ARBA00022989"/>
    </source>
</evidence>
<dbReference type="GO" id="GO:0016020">
    <property type="term" value="C:membrane"/>
    <property type="evidence" value="ECO:0007669"/>
    <property type="project" value="UniProtKB-SubCell"/>
</dbReference>
<dbReference type="InterPro" id="IPR029044">
    <property type="entry name" value="Nucleotide-diphossugar_trans"/>
</dbReference>
<name>A0A1I7T396_9PELO</name>
<dbReference type="InterPro" id="IPR001173">
    <property type="entry name" value="Glyco_trans_2-like"/>
</dbReference>
<protein>
    <submittedName>
        <fullName evidence="13">Glyco_trans_2-like domain-containing protein</fullName>
    </submittedName>
</protein>
<keyword evidence="4" id="KW-0812">Transmembrane</keyword>
<dbReference type="InterPro" id="IPR045885">
    <property type="entry name" value="GalNAc-T"/>
</dbReference>
<evidence type="ECO:0000256" key="3">
    <source>
        <dbReference type="ARBA" id="ARBA00005680"/>
    </source>
</evidence>
<dbReference type="Proteomes" id="UP000095282">
    <property type="component" value="Unplaced"/>
</dbReference>
<evidence type="ECO:0000256" key="1">
    <source>
        <dbReference type="ARBA" id="ARBA00004606"/>
    </source>
</evidence>
<evidence type="ECO:0000259" key="11">
    <source>
        <dbReference type="Pfam" id="PF00535"/>
    </source>
</evidence>
<comment type="subcellular location">
    <subcellularLocation>
        <location evidence="10">Endomembrane system</location>
        <topology evidence="10">Single-pass membrane protein</topology>
    </subcellularLocation>
    <subcellularLocation>
        <location evidence="1">Membrane</location>
        <topology evidence="1">Single-pass type II membrane protein</topology>
    </subcellularLocation>
</comment>
<keyword evidence="12" id="KW-1185">Reference proteome</keyword>
<accession>A0A1I7T396</accession>
<reference evidence="13" key="1">
    <citation type="submission" date="2016-11" db="UniProtKB">
        <authorList>
            <consortium name="WormBaseParasite"/>
        </authorList>
    </citation>
    <scope>IDENTIFICATION</scope>
</reference>
<evidence type="ECO:0000256" key="5">
    <source>
        <dbReference type="ARBA" id="ARBA00022968"/>
    </source>
</evidence>
<dbReference type="GO" id="GO:0005794">
    <property type="term" value="C:Golgi apparatus"/>
    <property type="evidence" value="ECO:0007669"/>
    <property type="project" value="TreeGrafter"/>
</dbReference>
<dbReference type="FunFam" id="3.90.550.10:FF:000238">
    <property type="entry name" value="Probable N-acetylgalactosaminyltransferase 8"/>
    <property type="match status" value="1"/>
</dbReference>
<dbReference type="WBParaSite" id="Csp11.Scaffold488.g2004.t2">
    <property type="protein sequence ID" value="Csp11.Scaffold488.g2004.t2"/>
    <property type="gene ID" value="Csp11.Scaffold488.g2004"/>
</dbReference>
<keyword evidence="9" id="KW-0325">Glycoprotein</keyword>
<evidence type="ECO:0000256" key="2">
    <source>
        <dbReference type="ARBA" id="ARBA00004922"/>
    </source>
</evidence>
<evidence type="ECO:0000256" key="8">
    <source>
        <dbReference type="ARBA" id="ARBA00023157"/>
    </source>
</evidence>
<comment type="pathway">
    <text evidence="2">Protein modification; protein glycosylation.</text>
</comment>
<keyword evidence="5" id="KW-0735">Signal-anchor</keyword>
<feature type="domain" description="Glycosyltransferase 2-like" evidence="11">
    <location>
        <begin position="421"/>
        <end position="609"/>
    </location>
</feature>
<evidence type="ECO:0000256" key="7">
    <source>
        <dbReference type="ARBA" id="ARBA00023136"/>
    </source>
</evidence>
<dbReference type="GO" id="GO:0008593">
    <property type="term" value="P:regulation of Notch signaling pathway"/>
    <property type="evidence" value="ECO:0007669"/>
    <property type="project" value="TreeGrafter"/>
</dbReference>
<sequence>MENTEKFMRKWRRELNETSVPGDIKSARRALCHPSCAVSFHLNTLECLRRFLVELKLFEGAMEHRNWVAQNLEGNFEKQVVINVWEEENLNNESAESEKKSNDKQTIEHDKRSPILIWISSASIAILPEIFDVKFVYTLKSIDYFRVTSTPTITIRERESEMPWNMIILPCVNEKLCFVIIYGFSRNLCPYEDLRVHINEHRPIAPCIIRKNKKKQSPGTETQKEKKAEKTKKNIYFPYWDDTNFNPNQFSEGLKRVADIEATFTKGGYGDLANSNATPISGGDMYRIGHLQNFSTLRFFNSPSTRMRRNFSFLCILVFCGSVFSSETEPEKEKLPKCEHVDPYENLEKWLDLKTPAERKCNHTTVRDSLDENEIKKSEWGIKSFAFDALASEKLGPLRNVGKQAHKLCEEEKYDASFSTSVVVIHHNEALSTILRMINGIFEFTPKNLLKEIVLYEDASEDEHVLTKHLEKYAKLKGLEDKLIIERSEYRQGLIRAKVHASRLATGEVIVFMDSHCEVAERWLEPLLQPIKENPNSIVLPVVDLINPVSFDYSSSMVAKSGFDWGLTFKWIYLPWEYFETPENNVKPFNSPAMPGGLLAMRREYFVELGEYDMGMEIWGSENIELSLKAWLCGGRVVVAPCSRVGHVFRMRRPYTSKPGMDTALYNAVRVAKTWLGAYEKNFFAAKPRGTKIVFGDISENIKIRDRLKCKDMKWFIENVYPELEPKVHDEL</sequence>
<comment type="similarity">
    <text evidence="3">Belongs to the glycosyltransferase 2 family. GalNAc-T subfamily.</text>
</comment>
<proteinExistence type="inferred from homology"/>
<keyword evidence="8" id="KW-1015">Disulfide bond</keyword>
<dbReference type="GO" id="GO:0004653">
    <property type="term" value="F:polypeptide N-acetylgalactosaminyltransferase activity"/>
    <property type="evidence" value="ECO:0007669"/>
    <property type="project" value="TreeGrafter"/>
</dbReference>
<evidence type="ECO:0000256" key="4">
    <source>
        <dbReference type="ARBA" id="ARBA00022692"/>
    </source>
</evidence>
<dbReference type="UniPathway" id="UPA00378"/>
<dbReference type="PANTHER" id="PTHR11675">
    <property type="entry name" value="N-ACETYLGALACTOSAMINYLTRANSFERASE"/>
    <property type="match status" value="1"/>
</dbReference>
<dbReference type="GO" id="GO:0005112">
    <property type="term" value="F:Notch binding"/>
    <property type="evidence" value="ECO:0007669"/>
    <property type="project" value="TreeGrafter"/>
</dbReference>
<evidence type="ECO:0000313" key="13">
    <source>
        <dbReference type="WBParaSite" id="Csp11.Scaffold488.g2004.t2"/>
    </source>
</evidence>
<keyword evidence="6" id="KW-1133">Transmembrane helix</keyword>
<dbReference type="Pfam" id="PF00535">
    <property type="entry name" value="Glycos_transf_2"/>
    <property type="match status" value="1"/>
</dbReference>
<dbReference type="SUPFAM" id="SSF53448">
    <property type="entry name" value="Nucleotide-diphospho-sugar transferases"/>
    <property type="match status" value="1"/>
</dbReference>